<dbReference type="PANTHER" id="PTHR14689">
    <property type="entry name" value="PHORBOL-ESTER_DAG-TYPE DOMAIN-CONTAINING PROTEIN"/>
    <property type="match status" value="1"/>
</dbReference>
<dbReference type="Proteomes" id="UP001056384">
    <property type="component" value="Chromosome 2"/>
</dbReference>
<feature type="domain" description="DUF4211" evidence="2">
    <location>
        <begin position="417"/>
        <end position="550"/>
    </location>
</feature>
<gene>
    <name evidence="3" type="ORF">Slin15195_G028200</name>
</gene>
<proteinExistence type="predicted"/>
<evidence type="ECO:0000259" key="2">
    <source>
        <dbReference type="Pfam" id="PF13926"/>
    </source>
</evidence>
<evidence type="ECO:0000256" key="1">
    <source>
        <dbReference type="SAM" id="MobiDB-lite"/>
    </source>
</evidence>
<feature type="compositionally biased region" description="Basic residues" evidence="1">
    <location>
        <begin position="185"/>
        <end position="196"/>
    </location>
</feature>
<feature type="compositionally biased region" description="Basic and acidic residues" evidence="1">
    <location>
        <begin position="348"/>
        <end position="357"/>
    </location>
</feature>
<feature type="compositionally biased region" description="Acidic residues" evidence="1">
    <location>
        <begin position="552"/>
        <end position="565"/>
    </location>
</feature>
<evidence type="ECO:0000313" key="4">
    <source>
        <dbReference type="Proteomes" id="UP001056384"/>
    </source>
</evidence>
<feature type="compositionally biased region" description="Acidic residues" evidence="1">
    <location>
        <begin position="370"/>
        <end position="388"/>
    </location>
</feature>
<accession>A0A9Q9EF75</accession>
<organism evidence="3 4">
    <name type="scientific">Septoria linicola</name>
    <dbReference type="NCBI Taxonomy" id="215465"/>
    <lineage>
        <taxon>Eukaryota</taxon>
        <taxon>Fungi</taxon>
        <taxon>Dikarya</taxon>
        <taxon>Ascomycota</taxon>
        <taxon>Pezizomycotina</taxon>
        <taxon>Dothideomycetes</taxon>
        <taxon>Dothideomycetidae</taxon>
        <taxon>Mycosphaerellales</taxon>
        <taxon>Mycosphaerellaceae</taxon>
        <taxon>Septoria</taxon>
    </lineage>
</organism>
<dbReference type="PANTHER" id="PTHR14689:SF0">
    <property type="entry name" value="COILED-COIL DOMAIN-CONTAINING PROTEIN 82"/>
    <property type="match status" value="1"/>
</dbReference>
<sequence>MPRTKSSRKRQSRLEFTPLPSSSPSAKSYHKQIQDRAAAVTIQGSPASKKRPSQHLSDDEDALLPTPAATTNEEPIEVSDDEPVRSTQRRRHGSSPEQQQRRPSTRKSRSKQQRLEFSNARDADTFDSPIRLASASRLMPSGKGVFSSAGPPKMVDLSSDSDSDSDLPSARKIVARSKQEQQSRGGKKKEKEKRVTRSSQRPVLLSDSEQEGIVVARARMNRVISDDEDSGEDMPTTQPTLRHKRKRRSSVDSFISDSPPSAPDSDDDVIEVRKPARKRKRRASEGGTSEEDSHVQGSVRTPGRRLTKRSRQLSQREKDDLAEDLAELGSSDAPSSPQPPRSTQSAEKNARQKALERLKRKRGTPLDHVEEADEEDEEQADEDLDDDHELNEDSEVAEVAAPMSSRQMFQPDEEDEDFLVDEDDDDPLGIPEGVPLEFTRYASMKGRELFKFAILWMVQKKINPAFDMNADIYNLTFRKLDDEVRGLAGSKFTSSAWTPEFTIALQARPDIAYSRSPIALRDKCDACNRSQHPATYEAQFQKKPYDPRTLDDVDNDDDDDEDDSEQSSNEDAGDKPDYDAQGRKILPENTMFYVGKFCMANAITAHALNHWKYQLYGVVVAWLKKAGYLKPDKIVQRDKLSTRKRGKQAHKILARIENEGELKSLWKTFRDSIDAARDSKQGRYAVESP</sequence>
<dbReference type="EMBL" id="CP099419">
    <property type="protein sequence ID" value="USW49501.1"/>
    <property type="molecule type" value="Genomic_DNA"/>
</dbReference>
<dbReference type="Pfam" id="PF13926">
    <property type="entry name" value="DUF4211"/>
    <property type="match status" value="1"/>
</dbReference>
<feature type="compositionally biased region" description="Basic and acidic residues" evidence="1">
    <location>
        <begin position="572"/>
        <end position="581"/>
    </location>
</feature>
<evidence type="ECO:0000313" key="3">
    <source>
        <dbReference type="EMBL" id="USW49501.1"/>
    </source>
</evidence>
<dbReference type="GO" id="GO:0005634">
    <property type="term" value="C:nucleus"/>
    <property type="evidence" value="ECO:0007669"/>
    <property type="project" value="TreeGrafter"/>
</dbReference>
<feature type="compositionally biased region" description="Basic residues" evidence="1">
    <location>
        <begin position="103"/>
        <end position="112"/>
    </location>
</feature>
<name>A0A9Q9EF75_9PEZI</name>
<keyword evidence="4" id="KW-1185">Reference proteome</keyword>
<feature type="compositionally biased region" description="Basic residues" evidence="1">
    <location>
        <begin position="302"/>
        <end position="311"/>
    </location>
</feature>
<protein>
    <recommendedName>
        <fullName evidence="2">DUF4211 domain-containing protein</fullName>
    </recommendedName>
</protein>
<feature type="compositionally biased region" description="Basic residues" evidence="1">
    <location>
        <begin position="1"/>
        <end position="11"/>
    </location>
</feature>
<dbReference type="AlphaFoldDB" id="A0A9Q9EF75"/>
<feature type="region of interest" description="Disordered" evidence="1">
    <location>
        <begin position="537"/>
        <end position="581"/>
    </location>
</feature>
<reference evidence="3" key="1">
    <citation type="submission" date="2022-06" db="EMBL/GenBank/DDBJ databases">
        <title>Complete genome sequences of two strains of the flax pathogen Septoria linicola.</title>
        <authorList>
            <person name="Lapalu N."/>
            <person name="Simon A."/>
            <person name="Demenou B."/>
            <person name="Paumier D."/>
            <person name="Guillot M.-P."/>
            <person name="Gout L."/>
            <person name="Valade R."/>
        </authorList>
    </citation>
    <scope>NUCLEOTIDE SEQUENCE</scope>
    <source>
        <strain evidence="3">SE15195</strain>
    </source>
</reference>
<feature type="region of interest" description="Disordered" evidence="1">
    <location>
        <begin position="1"/>
        <end position="388"/>
    </location>
</feature>
<dbReference type="InterPro" id="IPR025451">
    <property type="entry name" value="DUF4211"/>
</dbReference>